<keyword evidence="13" id="KW-0969">Cilium</keyword>
<keyword evidence="11" id="KW-0175">Coiled coil</keyword>
<evidence type="ECO:0000256" key="2">
    <source>
        <dbReference type="ARBA" id="ARBA00010004"/>
    </source>
</evidence>
<keyword evidence="9" id="KW-0472">Membrane</keyword>
<accession>A0ABS0J7L9</accession>
<evidence type="ECO:0000256" key="11">
    <source>
        <dbReference type="SAM" id="Coils"/>
    </source>
</evidence>
<evidence type="ECO:0000256" key="1">
    <source>
        <dbReference type="ARBA" id="ARBA00004413"/>
    </source>
</evidence>
<dbReference type="Gene3D" id="1.10.287.1700">
    <property type="match status" value="1"/>
</dbReference>
<evidence type="ECO:0000256" key="9">
    <source>
        <dbReference type="ARBA" id="ARBA00023136"/>
    </source>
</evidence>
<keyword evidence="10" id="KW-1006">Bacterial flagellum protein export</keyword>
<evidence type="ECO:0000313" key="14">
    <source>
        <dbReference type="Proteomes" id="UP001194469"/>
    </source>
</evidence>
<feature type="coiled-coil region" evidence="11">
    <location>
        <begin position="79"/>
        <end position="113"/>
    </location>
</feature>
<keyword evidence="14" id="KW-1185">Reference proteome</keyword>
<evidence type="ECO:0000256" key="3">
    <source>
        <dbReference type="ARBA" id="ARBA00020392"/>
    </source>
</evidence>
<dbReference type="InterPro" id="IPR012823">
    <property type="entry name" value="Flagell_FliJ"/>
</dbReference>
<proteinExistence type="inferred from homology"/>
<comment type="caution">
    <text evidence="13">The sequence shown here is derived from an EMBL/GenBank/DDBJ whole genome shotgun (WGS) entry which is preliminary data.</text>
</comment>
<gene>
    <name evidence="13" type="primary">fliJ</name>
    <name evidence="13" type="ORF">FVW20_15915</name>
</gene>
<evidence type="ECO:0000256" key="7">
    <source>
        <dbReference type="ARBA" id="ARBA00022795"/>
    </source>
</evidence>
<dbReference type="InterPro" id="IPR053716">
    <property type="entry name" value="Flag_assembly_chemotaxis_eff"/>
</dbReference>
<keyword evidence="4" id="KW-0813">Transport</keyword>
<evidence type="ECO:0000256" key="8">
    <source>
        <dbReference type="ARBA" id="ARBA00022927"/>
    </source>
</evidence>
<keyword evidence="13" id="KW-0282">Flagellum</keyword>
<dbReference type="Pfam" id="PF02050">
    <property type="entry name" value="FliJ"/>
    <property type="match status" value="1"/>
</dbReference>
<evidence type="ECO:0000256" key="5">
    <source>
        <dbReference type="ARBA" id="ARBA00022475"/>
    </source>
</evidence>
<keyword evidence="7" id="KW-1005">Bacterial flagellum biogenesis</keyword>
<dbReference type="EMBL" id="VRYY01000587">
    <property type="protein sequence ID" value="MBG3878454.1"/>
    <property type="molecule type" value="Genomic_DNA"/>
</dbReference>
<keyword evidence="13" id="KW-0966">Cell projection</keyword>
<protein>
    <recommendedName>
        <fullName evidence="3">Flagellar FliJ protein</fullName>
    </recommendedName>
</protein>
<keyword evidence="6" id="KW-0145">Chemotaxis</keyword>
<dbReference type="Proteomes" id="UP001194469">
    <property type="component" value="Unassembled WGS sequence"/>
</dbReference>
<feature type="region of interest" description="Disordered" evidence="12">
    <location>
        <begin position="113"/>
        <end position="146"/>
    </location>
</feature>
<evidence type="ECO:0000256" key="6">
    <source>
        <dbReference type="ARBA" id="ARBA00022500"/>
    </source>
</evidence>
<evidence type="ECO:0000256" key="12">
    <source>
        <dbReference type="SAM" id="MobiDB-lite"/>
    </source>
</evidence>
<dbReference type="RefSeq" id="WP_196610369.1">
    <property type="nucleotide sequence ID" value="NZ_VRYY01000587.1"/>
</dbReference>
<reference evidence="13 14" key="1">
    <citation type="submission" date="2019-08" db="EMBL/GenBank/DDBJ databases">
        <authorList>
            <person name="Luo N."/>
        </authorList>
    </citation>
    <scope>NUCLEOTIDE SEQUENCE [LARGE SCALE GENOMIC DNA]</scope>
    <source>
        <strain evidence="13 14">NCIMB 9442</strain>
    </source>
</reference>
<feature type="compositionally biased region" description="Basic and acidic residues" evidence="12">
    <location>
        <begin position="113"/>
        <end position="134"/>
    </location>
</feature>
<name>A0ABS0J7L9_9BACT</name>
<organism evidence="13 14">
    <name type="scientific">Nitratidesulfovibrio oxamicus</name>
    <dbReference type="NCBI Taxonomy" id="32016"/>
    <lineage>
        <taxon>Bacteria</taxon>
        <taxon>Pseudomonadati</taxon>
        <taxon>Thermodesulfobacteriota</taxon>
        <taxon>Desulfovibrionia</taxon>
        <taxon>Desulfovibrionales</taxon>
        <taxon>Desulfovibrionaceae</taxon>
        <taxon>Nitratidesulfovibrio</taxon>
    </lineage>
</organism>
<evidence type="ECO:0000256" key="4">
    <source>
        <dbReference type="ARBA" id="ARBA00022448"/>
    </source>
</evidence>
<keyword evidence="5" id="KW-1003">Cell membrane</keyword>
<comment type="subcellular location">
    <subcellularLocation>
        <location evidence="1">Cell membrane</location>
        <topology evidence="1">Peripheral membrane protein</topology>
        <orientation evidence="1">Cytoplasmic side</orientation>
    </subcellularLocation>
</comment>
<comment type="similarity">
    <text evidence="2">Belongs to the FliJ family.</text>
</comment>
<dbReference type="NCBIfam" id="TIGR02473">
    <property type="entry name" value="flagell_FliJ"/>
    <property type="match status" value="1"/>
</dbReference>
<evidence type="ECO:0000256" key="10">
    <source>
        <dbReference type="ARBA" id="ARBA00023225"/>
    </source>
</evidence>
<evidence type="ECO:0000313" key="13">
    <source>
        <dbReference type="EMBL" id="MBG3878454.1"/>
    </source>
</evidence>
<sequence>MPPFRFRLQQVLDYREQLEEQAKLAFARARTAHETQQRQVEGVRAAIAEAERKLYEDARLTRDELWLQRNFLRGLREDLTHAELRLRMLAQMMEQARSELVKKSQERKLLEKLKDKQAARHAHDELLREQRTYDETATLRFEPPSF</sequence>
<keyword evidence="8" id="KW-0653">Protein transport</keyword>